<keyword evidence="2" id="KW-0328">Glycosyltransferase</keyword>
<dbReference type="Gene3D" id="3.40.50.2000">
    <property type="entry name" value="Glycogen Phosphorylase B"/>
    <property type="match status" value="1"/>
</dbReference>
<dbReference type="AlphaFoldDB" id="A0A9D2S2Z4"/>
<dbReference type="Pfam" id="PF13692">
    <property type="entry name" value="Glyco_trans_1_4"/>
    <property type="match status" value="1"/>
</dbReference>
<proteinExistence type="predicted"/>
<organism evidence="2 3">
    <name type="scientific">Candidatus Ruthenibacterium avium</name>
    <dbReference type="NCBI Taxonomy" id="2838751"/>
    <lineage>
        <taxon>Bacteria</taxon>
        <taxon>Bacillati</taxon>
        <taxon>Bacillota</taxon>
        <taxon>Clostridia</taxon>
        <taxon>Eubacteriales</taxon>
        <taxon>Oscillospiraceae</taxon>
        <taxon>Ruthenibacterium</taxon>
    </lineage>
</organism>
<comment type="caution">
    <text evidence="2">The sequence shown here is derived from an EMBL/GenBank/DDBJ whole genome shotgun (WGS) entry which is preliminary data.</text>
</comment>
<dbReference type="EMBL" id="DWYA01000095">
    <property type="protein sequence ID" value="HJB40790.1"/>
    <property type="molecule type" value="Genomic_DNA"/>
</dbReference>
<dbReference type="SUPFAM" id="SSF53756">
    <property type="entry name" value="UDP-Glycosyltransferase/glycogen phosphorylase"/>
    <property type="match status" value="1"/>
</dbReference>
<evidence type="ECO:0000313" key="3">
    <source>
        <dbReference type="Proteomes" id="UP000824209"/>
    </source>
</evidence>
<reference evidence="2" key="1">
    <citation type="journal article" date="2021" name="PeerJ">
        <title>Extensive microbial diversity within the chicken gut microbiome revealed by metagenomics and culture.</title>
        <authorList>
            <person name="Gilroy R."/>
            <person name="Ravi A."/>
            <person name="Getino M."/>
            <person name="Pursley I."/>
            <person name="Horton D.L."/>
            <person name="Alikhan N.F."/>
            <person name="Baker D."/>
            <person name="Gharbi K."/>
            <person name="Hall N."/>
            <person name="Watson M."/>
            <person name="Adriaenssens E.M."/>
            <person name="Foster-Nyarko E."/>
            <person name="Jarju S."/>
            <person name="Secka A."/>
            <person name="Antonio M."/>
            <person name="Oren A."/>
            <person name="Chaudhuri R.R."/>
            <person name="La Ragione R."/>
            <person name="Hildebrand F."/>
            <person name="Pallen M.J."/>
        </authorList>
    </citation>
    <scope>NUCLEOTIDE SEQUENCE</scope>
    <source>
        <strain evidence="2">ChiBcec8-14828</strain>
    </source>
</reference>
<evidence type="ECO:0000256" key="1">
    <source>
        <dbReference type="SAM" id="Coils"/>
    </source>
</evidence>
<dbReference type="GO" id="GO:0016757">
    <property type="term" value="F:glycosyltransferase activity"/>
    <property type="evidence" value="ECO:0007669"/>
    <property type="project" value="UniProtKB-KW"/>
</dbReference>
<name>A0A9D2S2Z4_9FIRM</name>
<evidence type="ECO:0000313" key="2">
    <source>
        <dbReference type="EMBL" id="HJB40790.1"/>
    </source>
</evidence>
<gene>
    <name evidence="2" type="ORF">H9943_10405</name>
</gene>
<sequence length="467" mass="53053">MLESKQEVLEKTNEALNALENTIQQIERNHSFRLLEGAARAKAQLLGEKGALTGWLGGGESDGRYQPVHQLLEYTARLRTELSQMQLYDMTGKKKTAFLFLGVINFDYLHQRPQHLCVQLAALGYPVFYVNVDFPLEKKEVVNQQGVAVITPAYEEMQAHNIYETVDQTDKEAIVAFLRGTADRVNEICQAEEYVIINEYPGWHIGAIQLKRELGWTLIADYLDDYLDFPDAKQTQLPAMVEHMLQESDVVLATSDYLAKKAGQYAKTVEILRNGTCVEHFEKARGKKSSGTRPVVGYFGVLSDWFACEMIQALDDSTLDIDIHLIGFATQKVKERLGKCKKVRWTDVVPYEALPNYLQTFDVCLIPFDASTSLIQATNPVKFYEYLSAGKKVVATRIPELVPFENRYAYLTNDPQEFVHAVQCCLDGTDVLASEEERISFARENDWSVRVNHLLTLTEKITRENQT</sequence>
<keyword evidence="2" id="KW-0808">Transferase</keyword>
<protein>
    <submittedName>
        <fullName evidence="2">Glycosyltransferase</fullName>
        <ecNumber evidence="2">2.4.-.-</ecNumber>
    </submittedName>
</protein>
<accession>A0A9D2S2Z4</accession>
<dbReference type="EC" id="2.4.-.-" evidence="2"/>
<reference evidence="2" key="2">
    <citation type="submission" date="2021-04" db="EMBL/GenBank/DDBJ databases">
        <authorList>
            <person name="Gilroy R."/>
        </authorList>
    </citation>
    <scope>NUCLEOTIDE SEQUENCE</scope>
    <source>
        <strain evidence="2">ChiBcec8-14828</strain>
    </source>
</reference>
<feature type="coiled-coil region" evidence="1">
    <location>
        <begin position="2"/>
        <end position="29"/>
    </location>
</feature>
<keyword evidence="1" id="KW-0175">Coiled coil</keyword>
<dbReference type="Proteomes" id="UP000824209">
    <property type="component" value="Unassembled WGS sequence"/>
</dbReference>